<dbReference type="CDD" id="cd00121">
    <property type="entry name" value="MATH"/>
    <property type="match status" value="1"/>
</dbReference>
<dbReference type="SUPFAM" id="SSF54695">
    <property type="entry name" value="POZ domain"/>
    <property type="match status" value="1"/>
</dbReference>
<dbReference type="PANTHER" id="PTHR26379:SF187">
    <property type="entry name" value="OS07G0655300 PROTEIN"/>
    <property type="match status" value="1"/>
</dbReference>
<dbReference type="PANTHER" id="PTHR26379">
    <property type="entry name" value="BTB/POZ AND MATH DOMAIN-CONTAINING PROTEIN 1"/>
    <property type="match status" value="1"/>
</dbReference>
<evidence type="ECO:0000259" key="2">
    <source>
        <dbReference type="PROSITE" id="PS50097"/>
    </source>
</evidence>
<dbReference type="Proteomes" id="UP000887566">
    <property type="component" value="Unplaced"/>
</dbReference>
<dbReference type="InterPro" id="IPR011333">
    <property type="entry name" value="SKP1/BTB/POZ_sf"/>
</dbReference>
<feature type="domain" description="BTB" evidence="2">
    <location>
        <begin position="227"/>
        <end position="295"/>
    </location>
</feature>
<dbReference type="CDD" id="cd18186">
    <property type="entry name" value="BTB_POZ_ZBTB_KLHL-like"/>
    <property type="match status" value="1"/>
</dbReference>
<evidence type="ECO:0000313" key="5">
    <source>
        <dbReference type="WBParaSite" id="PSAMB.scaffold2254size24321.g17042.t1"/>
    </source>
</evidence>
<sequence>RRVKGRDSVGMAHQVASLHQSQSSVPAPCTSRDRPPLNSCVTKLEPLHLSQRWRVENFASIVKLSKPGICLRSHVFRHNGFPDACWQLCLYPGGKREENANNVSLFLKMSATTPSKEVLLKAEYRFYFMDDSDTARFSNVNIGDFHAKPPKGGHSWGLRNIPRQKVLNSLRDDGSLMVLCEIELIPDVNKVRCQLEKPTAVAASDMSAVPRSFVNAQRSLLHQGTMSDCTVEVRDCRGGHKQFSVHKCLLAAHSEVFRAMFTHDNLRESVESRLVIEEFSAAAVHSLLEYIYTGT</sequence>
<name>A0A914VP95_9BILA</name>
<accession>A0A914VP95</accession>
<dbReference type="Gene3D" id="3.30.710.10">
    <property type="entry name" value="Potassium Channel Kv1.1, Chain A"/>
    <property type="match status" value="1"/>
</dbReference>
<evidence type="ECO:0000256" key="1">
    <source>
        <dbReference type="SAM" id="MobiDB-lite"/>
    </source>
</evidence>
<feature type="domain" description="MATH" evidence="3">
    <location>
        <begin position="48"/>
        <end position="182"/>
    </location>
</feature>
<dbReference type="PROSITE" id="PS50097">
    <property type="entry name" value="BTB"/>
    <property type="match status" value="1"/>
</dbReference>
<dbReference type="InterPro" id="IPR002083">
    <property type="entry name" value="MATH/TRAF_dom"/>
</dbReference>
<proteinExistence type="predicted"/>
<dbReference type="InterPro" id="IPR045005">
    <property type="entry name" value="BPM1-6"/>
</dbReference>
<organism evidence="4 5">
    <name type="scientific">Plectus sambesii</name>
    <dbReference type="NCBI Taxonomy" id="2011161"/>
    <lineage>
        <taxon>Eukaryota</taxon>
        <taxon>Metazoa</taxon>
        <taxon>Ecdysozoa</taxon>
        <taxon>Nematoda</taxon>
        <taxon>Chromadorea</taxon>
        <taxon>Plectida</taxon>
        <taxon>Plectina</taxon>
        <taxon>Plectoidea</taxon>
        <taxon>Plectidae</taxon>
        <taxon>Plectus</taxon>
    </lineage>
</organism>
<dbReference type="InterPro" id="IPR008974">
    <property type="entry name" value="TRAF-like"/>
</dbReference>
<dbReference type="Gene3D" id="2.60.210.10">
    <property type="entry name" value="Apoptosis, Tumor Necrosis Factor Receptor Associated Protein 2, Chain A"/>
    <property type="match status" value="1"/>
</dbReference>
<evidence type="ECO:0000313" key="4">
    <source>
        <dbReference type="Proteomes" id="UP000887566"/>
    </source>
</evidence>
<dbReference type="SUPFAM" id="SSF49599">
    <property type="entry name" value="TRAF domain-like"/>
    <property type="match status" value="1"/>
</dbReference>
<dbReference type="InterPro" id="IPR000210">
    <property type="entry name" value="BTB/POZ_dom"/>
</dbReference>
<dbReference type="WBParaSite" id="PSAMB.scaffold2254size24321.g17042.t1">
    <property type="protein sequence ID" value="PSAMB.scaffold2254size24321.g17042.t1"/>
    <property type="gene ID" value="PSAMB.scaffold2254size24321.g17042"/>
</dbReference>
<dbReference type="Pfam" id="PF22486">
    <property type="entry name" value="MATH_2"/>
    <property type="match status" value="1"/>
</dbReference>
<dbReference type="PROSITE" id="PS50144">
    <property type="entry name" value="MATH"/>
    <property type="match status" value="1"/>
</dbReference>
<feature type="region of interest" description="Disordered" evidence="1">
    <location>
        <begin position="1"/>
        <end position="31"/>
    </location>
</feature>
<dbReference type="GO" id="GO:0016567">
    <property type="term" value="P:protein ubiquitination"/>
    <property type="evidence" value="ECO:0007669"/>
    <property type="project" value="InterPro"/>
</dbReference>
<protein>
    <submittedName>
        <fullName evidence="5">Speckle-type POZ protein-like protein</fullName>
    </submittedName>
</protein>
<dbReference type="AlphaFoldDB" id="A0A914VP95"/>
<dbReference type="Pfam" id="PF00651">
    <property type="entry name" value="BTB"/>
    <property type="match status" value="1"/>
</dbReference>
<reference evidence="5" key="1">
    <citation type="submission" date="2022-11" db="UniProtKB">
        <authorList>
            <consortium name="WormBaseParasite"/>
        </authorList>
    </citation>
    <scope>IDENTIFICATION</scope>
</reference>
<keyword evidence="4" id="KW-1185">Reference proteome</keyword>
<evidence type="ECO:0000259" key="3">
    <source>
        <dbReference type="PROSITE" id="PS50144"/>
    </source>
</evidence>